<evidence type="ECO:0000313" key="10">
    <source>
        <dbReference type="EMBL" id="NDY82128.1"/>
    </source>
</evidence>
<evidence type="ECO:0000256" key="4">
    <source>
        <dbReference type="ARBA" id="ARBA00022989"/>
    </source>
</evidence>
<dbReference type="SUPFAM" id="SSF55073">
    <property type="entry name" value="Nucleotide cyclase"/>
    <property type="match status" value="1"/>
</dbReference>
<dbReference type="PANTHER" id="PTHR45138:SF9">
    <property type="entry name" value="DIGUANYLATE CYCLASE DGCM-RELATED"/>
    <property type="match status" value="1"/>
</dbReference>
<evidence type="ECO:0000259" key="8">
    <source>
        <dbReference type="PROSITE" id="PS50839"/>
    </source>
</evidence>
<dbReference type="InterPro" id="IPR006189">
    <property type="entry name" value="CHASE_dom"/>
</dbReference>
<dbReference type="InterPro" id="IPR000160">
    <property type="entry name" value="GGDEF_dom"/>
</dbReference>
<evidence type="ECO:0000256" key="7">
    <source>
        <dbReference type="SAM" id="Phobius"/>
    </source>
</evidence>
<feature type="domain" description="GGDEF" evidence="9">
    <location>
        <begin position="546"/>
        <end position="680"/>
    </location>
</feature>
<name>A0A6B2QWU8_9BURK</name>
<dbReference type="GO" id="GO:0052621">
    <property type="term" value="F:diguanylate cyclase activity"/>
    <property type="evidence" value="ECO:0007669"/>
    <property type="project" value="UniProtKB-EC"/>
</dbReference>
<evidence type="ECO:0000256" key="5">
    <source>
        <dbReference type="ARBA" id="ARBA00023136"/>
    </source>
</evidence>
<feature type="transmembrane region" description="Helical" evidence="7">
    <location>
        <begin position="16"/>
        <end position="37"/>
    </location>
</feature>
<evidence type="ECO:0000256" key="3">
    <source>
        <dbReference type="ARBA" id="ARBA00022692"/>
    </source>
</evidence>
<comment type="caution">
    <text evidence="10">The sequence shown here is derived from an EMBL/GenBank/DDBJ whole genome shotgun (WGS) entry which is preliminary data.</text>
</comment>
<keyword evidence="3 7" id="KW-0812">Transmembrane</keyword>
<dbReference type="InterPro" id="IPR042240">
    <property type="entry name" value="CHASE_sf"/>
</dbReference>
<dbReference type="InterPro" id="IPR029016">
    <property type="entry name" value="GAF-like_dom_sf"/>
</dbReference>
<dbReference type="InterPro" id="IPR043128">
    <property type="entry name" value="Rev_trsase/Diguanyl_cyclase"/>
</dbReference>
<dbReference type="GO" id="GO:0007165">
    <property type="term" value="P:signal transduction"/>
    <property type="evidence" value="ECO:0007669"/>
    <property type="project" value="UniProtKB-ARBA"/>
</dbReference>
<dbReference type="RefSeq" id="WP_163651453.1">
    <property type="nucleotide sequence ID" value="NZ_JAAGRN010000002.1"/>
</dbReference>
<comment type="catalytic activity">
    <reaction evidence="6">
        <text>2 GTP = 3',3'-c-di-GMP + 2 diphosphate</text>
        <dbReference type="Rhea" id="RHEA:24898"/>
        <dbReference type="ChEBI" id="CHEBI:33019"/>
        <dbReference type="ChEBI" id="CHEBI:37565"/>
        <dbReference type="ChEBI" id="CHEBI:58805"/>
        <dbReference type="EC" id="2.7.7.65"/>
    </reaction>
</comment>
<dbReference type="Pfam" id="PF00990">
    <property type="entry name" value="GGDEF"/>
    <property type="match status" value="1"/>
</dbReference>
<dbReference type="SMART" id="SM00267">
    <property type="entry name" value="GGDEF"/>
    <property type="match status" value="1"/>
</dbReference>
<evidence type="ECO:0000256" key="2">
    <source>
        <dbReference type="ARBA" id="ARBA00012528"/>
    </source>
</evidence>
<dbReference type="GO" id="GO:1902201">
    <property type="term" value="P:negative regulation of bacterial-type flagellum-dependent cell motility"/>
    <property type="evidence" value="ECO:0007669"/>
    <property type="project" value="TreeGrafter"/>
</dbReference>
<dbReference type="Gene3D" id="3.30.450.350">
    <property type="entry name" value="CHASE domain"/>
    <property type="match status" value="1"/>
</dbReference>
<dbReference type="GO" id="GO:0043709">
    <property type="term" value="P:cell adhesion involved in single-species biofilm formation"/>
    <property type="evidence" value="ECO:0007669"/>
    <property type="project" value="TreeGrafter"/>
</dbReference>
<accession>A0A6B2QWU8</accession>
<dbReference type="NCBIfam" id="TIGR00254">
    <property type="entry name" value="GGDEF"/>
    <property type="match status" value="1"/>
</dbReference>
<sequence>MSIKKRSEDQKENLREILIGLAFVAIVVTTVVLWLNLRKSTEESTKNSFEELAFTQRGMLIDRMKDYEQVLLGASGLFAASDHVSRAEWRKYIDALHLDQTLPGIQGVGFTKMILPEDKKSHEQSIRQEGYPEYKITPDGQREIYSSIIYLEPFSGRNIRAFGYDMYSEPIRRAAMRRAAATGKPAWTSKVTLVQEDDVKNSQPGFLVYVPIYENQKPILTTKEREAALIGYVYSPFRAWDMMGKLFQDTNRLFELQLFAGSPQKENLLYETAPLNSQAIFKIDLPVLIGGTEWTARFWSGPNLNLKERLNDQLIRYSAVVGMECLLFMAFVIDSRYRRREHKAKQELENANREIGLIASLMQQLQGCNEEKQIFTLLRKIMGELFPGTNGGFYMLNTQGTELSCMGVWGSPLSIPGMFKSHSCFAIQECQMRCVSHSSKSDARCDHAASSQKSYICMPLLNRGQGIGSIYLEAASEEDFSESLIKHYTKLLTSVADTISLTVSNLRLKDSLKDLSIRDPLTGLYNRRYMEEGLEREIDRARRIGRSIAVVLLDVDHFKKINDQYGHEAGDIVLKHVADLMKDFRSGSDIVCRFGGEEFVLILPDMSPQNLSDRMNTLKHNIEKMKITYRGEQLPVTTASIGISCFPEDGMDRDALLRSADLAMYRAKQNGRNRIEWSNAGA</sequence>
<dbReference type="PROSITE" id="PS50887">
    <property type="entry name" value="GGDEF"/>
    <property type="match status" value="1"/>
</dbReference>
<keyword evidence="4 7" id="KW-1133">Transmembrane helix</keyword>
<evidence type="ECO:0000259" key="9">
    <source>
        <dbReference type="PROSITE" id="PS50887"/>
    </source>
</evidence>
<feature type="domain" description="CHASE" evidence="8">
    <location>
        <begin position="80"/>
        <end position="238"/>
    </location>
</feature>
<dbReference type="InterPro" id="IPR050469">
    <property type="entry name" value="Diguanylate_Cyclase"/>
</dbReference>
<gene>
    <name evidence="10" type="ORF">G3I67_02680</name>
</gene>
<dbReference type="CDD" id="cd01949">
    <property type="entry name" value="GGDEF"/>
    <property type="match status" value="1"/>
</dbReference>
<dbReference type="GO" id="GO:0005886">
    <property type="term" value="C:plasma membrane"/>
    <property type="evidence" value="ECO:0007669"/>
    <property type="project" value="TreeGrafter"/>
</dbReference>
<comment type="subcellular location">
    <subcellularLocation>
        <location evidence="1">Membrane</location>
    </subcellularLocation>
</comment>
<dbReference type="SUPFAM" id="SSF55781">
    <property type="entry name" value="GAF domain-like"/>
    <property type="match status" value="1"/>
</dbReference>
<dbReference type="Gene3D" id="3.30.70.270">
    <property type="match status" value="1"/>
</dbReference>
<dbReference type="EC" id="2.7.7.65" evidence="2"/>
<evidence type="ECO:0000256" key="6">
    <source>
        <dbReference type="ARBA" id="ARBA00034247"/>
    </source>
</evidence>
<keyword evidence="5 7" id="KW-0472">Membrane</keyword>
<dbReference type="EMBL" id="JAAGRN010000002">
    <property type="protein sequence ID" value="NDY82128.1"/>
    <property type="molecule type" value="Genomic_DNA"/>
</dbReference>
<dbReference type="PROSITE" id="PS50839">
    <property type="entry name" value="CHASE"/>
    <property type="match status" value="1"/>
</dbReference>
<dbReference type="AlphaFoldDB" id="A0A6B2QWU8"/>
<dbReference type="InterPro" id="IPR029787">
    <property type="entry name" value="Nucleotide_cyclase"/>
</dbReference>
<dbReference type="SMART" id="SM01079">
    <property type="entry name" value="CHASE"/>
    <property type="match status" value="1"/>
</dbReference>
<dbReference type="Gene3D" id="3.30.450.40">
    <property type="match status" value="1"/>
</dbReference>
<proteinExistence type="predicted"/>
<dbReference type="PANTHER" id="PTHR45138">
    <property type="entry name" value="REGULATORY COMPONENTS OF SENSORY TRANSDUCTION SYSTEM"/>
    <property type="match status" value="1"/>
</dbReference>
<dbReference type="FunFam" id="3.30.70.270:FF:000001">
    <property type="entry name" value="Diguanylate cyclase domain protein"/>
    <property type="match status" value="1"/>
</dbReference>
<organism evidence="10">
    <name type="scientific">Sheuella amnicola</name>
    <dbReference type="NCBI Taxonomy" id="2707330"/>
    <lineage>
        <taxon>Bacteria</taxon>
        <taxon>Pseudomonadati</taxon>
        <taxon>Pseudomonadota</taxon>
        <taxon>Betaproteobacteria</taxon>
        <taxon>Burkholderiales</taxon>
        <taxon>Alcaligenaceae</taxon>
        <taxon>Sheuella</taxon>
    </lineage>
</organism>
<evidence type="ECO:0000256" key="1">
    <source>
        <dbReference type="ARBA" id="ARBA00004370"/>
    </source>
</evidence>
<dbReference type="Pfam" id="PF03924">
    <property type="entry name" value="CHASE"/>
    <property type="match status" value="1"/>
</dbReference>
<reference evidence="10" key="1">
    <citation type="submission" date="2020-02" db="EMBL/GenBank/DDBJ databases">
        <authorList>
            <person name="Chen W.-M."/>
        </authorList>
    </citation>
    <scope>NUCLEOTIDE SEQUENCE</scope>
    <source>
        <strain evidence="10">NBD-18</strain>
    </source>
</reference>
<protein>
    <recommendedName>
        <fullName evidence="2">diguanylate cyclase</fullName>
        <ecNumber evidence="2">2.7.7.65</ecNumber>
    </recommendedName>
</protein>